<keyword evidence="3" id="KW-1185">Reference proteome</keyword>
<protein>
    <submittedName>
        <fullName evidence="2">Uncharacterized protein</fullName>
    </submittedName>
</protein>
<organism evidence="2 3">
    <name type="scientific">Pseudotamlana carrageenivorans</name>
    <dbReference type="NCBI Taxonomy" id="2069432"/>
    <lineage>
        <taxon>Bacteria</taxon>
        <taxon>Pseudomonadati</taxon>
        <taxon>Bacteroidota</taxon>
        <taxon>Flavobacteriia</taxon>
        <taxon>Flavobacteriales</taxon>
        <taxon>Flavobacteriaceae</taxon>
        <taxon>Pseudotamlana</taxon>
    </lineage>
</organism>
<reference evidence="3" key="1">
    <citation type="submission" date="2018-01" db="EMBL/GenBank/DDBJ databases">
        <title>Complete genome of Tamlana sp. UJ94.</title>
        <authorList>
            <person name="Jung J."/>
            <person name="Chung D."/>
            <person name="Bae S.S."/>
            <person name="Baek K."/>
        </authorList>
    </citation>
    <scope>NUCLEOTIDE SEQUENCE [LARGE SCALE GENOMIC DNA]</scope>
    <source>
        <strain evidence="3">UJ94</strain>
    </source>
</reference>
<dbReference type="EMBL" id="CP025938">
    <property type="protein sequence ID" value="AUS04782.1"/>
    <property type="molecule type" value="Genomic_DNA"/>
</dbReference>
<dbReference type="OrthoDB" id="9811599at2"/>
<gene>
    <name evidence="2" type="ORF">C1A40_04515</name>
</gene>
<evidence type="ECO:0000313" key="2">
    <source>
        <dbReference type="EMBL" id="AUS04782.1"/>
    </source>
</evidence>
<name>A0A2I7SFU4_9FLAO</name>
<evidence type="ECO:0000313" key="3">
    <source>
        <dbReference type="Proteomes" id="UP000236592"/>
    </source>
</evidence>
<evidence type="ECO:0000256" key="1">
    <source>
        <dbReference type="SAM" id="Coils"/>
    </source>
</evidence>
<dbReference type="AlphaFoldDB" id="A0A2I7SFU4"/>
<accession>A0A2I7SFU4</accession>
<dbReference type="RefSeq" id="WP_102994856.1">
    <property type="nucleotide sequence ID" value="NZ_CP025938.1"/>
</dbReference>
<dbReference type="Proteomes" id="UP000236592">
    <property type="component" value="Chromosome"/>
</dbReference>
<sequence>MKKTHSFHIPVMGIGFTIDTPLKVAQYGMDSVISLVDDILLEKLRKMYSEKFEVPYQEITDKIDDFRAKRITSYLNLISDLAEKKFEALKSLTSKTSDDILAYINMLPNNSELKAEYKKLTEKEFNFTEIKRWASKNLVMGSIDVNIMTKVDKDNYKDKEQLPTEYNDAHAALRGFANSKLSSAVVLSAGMNPRLYSYMAQFNDFFPDKNGQFAKRIILKVSDYRSALIQGKFLAKKGLWVSEYRIESGLNCGGHAFATDGYLLGPVLSEFKTNRKALQETIQQVLFQELENLGKTIPEADLTFEVTAQGGVGTEEEHTFLIEEYDLDSVGWGSPFLLVPEATTVDDRTLQKLVKAKEKDLYLSDISPLGIPFNNLKDNTKDLEKQVNIDKNRPGSACPKKFVALNKEFKETGICTASREYQHLKIKALDEKGLDPESYKKELNKIVVKSCTCVGLGTSALLAYGLDTKVEGEGVSVCPGPNMAYYSKVMSLANMTDHIYGRANMVSRPDRPNLFIKELGIYMDFLKNKFEEAKVNMNKKEEKYLKTFTTNMKAGVTYYQELFNGVKDSFQDIKSSVLNELEKTEAVLNQMQLDIQNLAVKL</sequence>
<feature type="coiled-coil region" evidence="1">
    <location>
        <begin position="574"/>
        <end position="601"/>
    </location>
</feature>
<dbReference type="KEGG" id="taj:C1A40_04515"/>
<proteinExistence type="predicted"/>
<keyword evidence="1" id="KW-0175">Coiled coil</keyword>